<keyword evidence="3" id="KW-1185">Reference proteome</keyword>
<sequence length="1050" mass="111224">MIVRRVVIHFVCLMCVSSLFLVSSAAGAMSIDSFTPVSGTNTGQVTITITGSGFQSEIIDQILLNQSVTNRFPCTSFSIHSDTQLSVTFDITQQKVGSYQIWMKTRSLATYVSQVPFKIMYPVSPKVTAITPDSGQVNDQPFSCTVTGSGFTFDSLVELVHESGTIYQASTVVHNGDSLSASFSVDTEHGGVYHIQVVNGDGQVSSELVYFTAIGIPPVVTGVQPEIGLTSEERIQVTVTGSGFLDSCVLRLCHPDSGEIVGTTGSTVVTEEGTSVQGTFDLSGVTVGAYIVRVVNPDGQSNVEDVVFSVVHPAPVVISVNPDSGLTSEESVEVTITGSGFLDGCVLHLRDPESGEVVVTSGPTGVNEGGTSVQGIFDLFGLSVGDYVVRVVNPDGQSSVEDVVFRVSHSVPVVISVNPDSGLTSEESVEVTITGSGFLDGCVLHLRDSESGEIIVTSGQTVVTEEGNSVCGSFDLSGVTAGNYVVRVVNPDGQSNVEDVVFSISHPVPVVISVNPDSGLTSEESVEVTVTGSGFLDGCVLHLRDPESGEIVVTSGPTVITEEGTSVQGTFDLSGVTVGDYIVRVVNPDGQSNAEDVVFSISHPVPVVISVNPDSGLTSEESVEVIVTGSGFLDGCILHLRDPESGEIVVTSGPTVVTEEGNSVCGSFDLSGVTAGNYVVRVVNPDGQSNAEDVVFSISHPVPFVISVNPDSGLTSEESVEVTVTGSGFLGGCVLHLRDPESGEIVVTSGPTVITEKGTSVRGSFDLTGVIAGEYNLYVENPNGVLSFDTVIFRIQSPPNPSYEITIHSGNGGKTEPHGIVIVSESSDLSIRSTPCAGYTVKNVYLDSIPQGPVPVFTLPDIRSKHYLFVEFSQIVPVPTPIPTIIPMPPPTPEPIFYSISVTSDYGSMITPNGSITVQEGSVIPFQMTTLTDFHIVHLLVDTIPVHVHNSWILNPVTKDHEIHLVSDRNISPNWANFSLFLPEGNETRNISIISESYPDATWEFWDFGDGVTAYGNPINHTYQSAGNFSITRKVVFQNSSSQCRREIRI</sequence>
<feature type="domain" description="PKD" evidence="1">
    <location>
        <begin position="1006"/>
        <end position="1032"/>
    </location>
</feature>
<dbReference type="PROSITE" id="PS50093">
    <property type="entry name" value="PKD"/>
    <property type="match status" value="1"/>
</dbReference>
<dbReference type="InterPro" id="IPR014756">
    <property type="entry name" value="Ig_E-set"/>
</dbReference>
<name>A0A8E7EIH7_9EURY</name>
<dbReference type="KEGG" id="mrtj:KHC33_06555"/>
<dbReference type="AlphaFoldDB" id="A0A8E7EIH7"/>
<dbReference type="EMBL" id="CP075546">
    <property type="protein sequence ID" value="QVV90147.1"/>
    <property type="molecule type" value="Genomic_DNA"/>
</dbReference>
<dbReference type="InterPro" id="IPR013783">
    <property type="entry name" value="Ig-like_fold"/>
</dbReference>
<dbReference type="InterPro" id="IPR035986">
    <property type="entry name" value="PKD_dom_sf"/>
</dbReference>
<dbReference type="SUPFAM" id="SSF81296">
    <property type="entry name" value="E set domains"/>
    <property type="match status" value="1"/>
</dbReference>
<accession>A0A8E7EIH7</accession>
<dbReference type="SUPFAM" id="SSF49299">
    <property type="entry name" value="PKD domain"/>
    <property type="match status" value="1"/>
</dbReference>
<dbReference type="Gene3D" id="2.60.40.10">
    <property type="entry name" value="Immunoglobulins"/>
    <property type="match status" value="5"/>
</dbReference>
<dbReference type="RefSeq" id="WP_214420921.1">
    <property type="nucleotide sequence ID" value="NZ_CP075546.1"/>
</dbReference>
<dbReference type="Pfam" id="PF01833">
    <property type="entry name" value="TIG"/>
    <property type="match status" value="1"/>
</dbReference>
<proteinExistence type="predicted"/>
<gene>
    <name evidence="2" type="ORF">KHC33_06555</name>
</gene>
<dbReference type="InterPro" id="IPR002909">
    <property type="entry name" value="IPT_dom"/>
</dbReference>
<protein>
    <recommendedName>
        <fullName evidence="1">PKD domain-containing protein</fullName>
    </recommendedName>
</protein>
<dbReference type="GeneID" id="65096829"/>
<organism evidence="2 3">
    <name type="scientific">Methanospirillum purgamenti</name>
    <dbReference type="NCBI Taxonomy" id="2834276"/>
    <lineage>
        <taxon>Archaea</taxon>
        <taxon>Methanobacteriati</taxon>
        <taxon>Methanobacteriota</taxon>
        <taxon>Stenosarchaea group</taxon>
        <taxon>Methanomicrobia</taxon>
        <taxon>Methanomicrobiales</taxon>
        <taxon>Methanospirillaceae</taxon>
        <taxon>Methanospirillum</taxon>
    </lineage>
</organism>
<dbReference type="Proteomes" id="UP000680656">
    <property type="component" value="Chromosome"/>
</dbReference>
<evidence type="ECO:0000313" key="2">
    <source>
        <dbReference type="EMBL" id="QVV90147.1"/>
    </source>
</evidence>
<evidence type="ECO:0000259" key="1">
    <source>
        <dbReference type="PROSITE" id="PS50093"/>
    </source>
</evidence>
<evidence type="ECO:0000313" key="3">
    <source>
        <dbReference type="Proteomes" id="UP000680656"/>
    </source>
</evidence>
<reference evidence="2 3" key="1">
    <citation type="submission" date="2021-05" db="EMBL/GenBank/DDBJ databases">
        <title>A novel Methanospirillum isolate from a pyrite-forming mixed culture.</title>
        <authorList>
            <person name="Bunk B."/>
            <person name="Sproer C."/>
            <person name="Spring S."/>
            <person name="Pester M."/>
        </authorList>
    </citation>
    <scope>NUCLEOTIDE SEQUENCE [LARGE SCALE GENOMIC DNA]</scope>
    <source>
        <strain evidence="2 3">J.3.6.1-F.2.7.3</strain>
    </source>
</reference>
<dbReference type="InterPro" id="IPR000601">
    <property type="entry name" value="PKD_dom"/>
</dbReference>